<dbReference type="Gene3D" id="3.20.20.70">
    <property type="entry name" value="Aldolase class I"/>
    <property type="match status" value="1"/>
</dbReference>
<comment type="caution">
    <text evidence="4">The sequence shown here is derived from an EMBL/GenBank/DDBJ whole genome shotgun (WGS) entry which is preliminary data.</text>
</comment>
<comment type="similarity">
    <text evidence="1 3">Belongs to the DapA family.</text>
</comment>
<proteinExistence type="inferred from homology"/>
<dbReference type="CDD" id="cd00408">
    <property type="entry name" value="DHDPS-like"/>
    <property type="match status" value="1"/>
</dbReference>
<name>A0ABT2RWZ6_9FIRM</name>
<dbReference type="Pfam" id="PF00701">
    <property type="entry name" value="DHDPS"/>
    <property type="match status" value="1"/>
</dbReference>
<evidence type="ECO:0000256" key="3">
    <source>
        <dbReference type="PIRNR" id="PIRNR001365"/>
    </source>
</evidence>
<evidence type="ECO:0000256" key="1">
    <source>
        <dbReference type="ARBA" id="ARBA00007592"/>
    </source>
</evidence>
<dbReference type="Proteomes" id="UP001652461">
    <property type="component" value="Unassembled WGS sequence"/>
</dbReference>
<dbReference type="InterPro" id="IPR013785">
    <property type="entry name" value="Aldolase_TIM"/>
</dbReference>
<gene>
    <name evidence="4" type="ORF">OCV63_07915</name>
</gene>
<dbReference type="PANTHER" id="PTHR12128:SF66">
    <property type="entry name" value="4-HYDROXY-2-OXOGLUTARATE ALDOLASE, MITOCHONDRIAL"/>
    <property type="match status" value="1"/>
</dbReference>
<dbReference type="InterPro" id="IPR002220">
    <property type="entry name" value="DapA-like"/>
</dbReference>
<protein>
    <submittedName>
        <fullName evidence="4">Dihydrodipicolinate synthase family protein</fullName>
    </submittedName>
</protein>
<dbReference type="SUPFAM" id="SSF51569">
    <property type="entry name" value="Aldolase"/>
    <property type="match status" value="1"/>
</dbReference>
<keyword evidence="5" id="KW-1185">Reference proteome</keyword>
<reference evidence="4 5" key="1">
    <citation type="journal article" date="2021" name="ISME Commun">
        <title>Automated analysis of genomic sequences facilitates high-throughput and comprehensive description of bacteria.</title>
        <authorList>
            <person name="Hitch T.C.A."/>
        </authorList>
    </citation>
    <scope>NUCLEOTIDE SEQUENCE [LARGE SCALE GENOMIC DNA]</scope>
    <source>
        <strain evidence="4 5">Sanger_04</strain>
    </source>
</reference>
<accession>A0ABT2RWZ6</accession>
<dbReference type="EMBL" id="JAOQKC010000009">
    <property type="protein sequence ID" value="MCU6696823.1"/>
    <property type="molecule type" value="Genomic_DNA"/>
</dbReference>
<dbReference type="PIRSF" id="PIRSF001365">
    <property type="entry name" value="DHDPS"/>
    <property type="match status" value="1"/>
</dbReference>
<dbReference type="RefSeq" id="WP_158363307.1">
    <property type="nucleotide sequence ID" value="NZ_JAOQKC010000009.1"/>
</dbReference>
<dbReference type="PANTHER" id="PTHR12128">
    <property type="entry name" value="DIHYDRODIPICOLINATE SYNTHASE"/>
    <property type="match status" value="1"/>
</dbReference>
<organism evidence="4 5">
    <name type="scientific">Laedolimicola ammoniilytica</name>
    <dbReference type="NCBI Taxonomy" id="2981771"/>
    <lineage>
        <taxon>Bacteria</taxon>
        <taxon>Bacillati</taxon>
        <taxon>Bacillota</taxon>
        <taxon>Clostridia</taxon>
        <taxon>Lachnospirales</taxon>
        <taxon>Lachnospiraceae</taxon>
        <taxon>Laedolimicola</taxon>
    </lineage>
</organism>
<dbReference type="SMART" id="SM01130">
    <property type="entry name" value="DHDPS"/>
    <property type="match status" value="1"/>
</dbReference>
<keyword evidence="2 3" id="KW-0456">Lyase</keyword>
<evidence type="ECO:0000256" key="2">
    <source>
        <dbReference type="ARBA" id="ARBA00023239"/>
    </source>
</evidence>
<evidence type="ECO:0000313" key="4">
    <source>
        <dbReference type="EMBL" id="MCU6696823.1"/>
    </source>
</evidence>
<sequence>MTIQERLKCVTPALATPLKKDGTFDPEGMTKLVKYVMSKGMTNIFVLGYAGEVLAFSREERKAIIKTAREAAGPDALLIAGVMDDSTRLILQHMEDAKESGADVALTTPTDFVHCTESELESCFLRLADEAALPFIIYNCPENQHYIEPELMNKLLKKDKIVGFKETSNAAKIQQMLLNLDKDTDFIMMSGEEFVYYPAMALGVDAFIMGGPGNILPAQSIEIWEDYKAGKHLEARDKYMNMIAFLSELYFGLPYPTMMPQIKAVLELWGICGRWMTHPTAAVSDEHMEVIQKLLDKYQITP</sequence>
<evidence type="ECO:0000313" key="5">
    <source>
        <dbReference type="Proteomes" id="UP001652461"/>
    </source>
</evidence>